<evidence type="ECO:0000313" key="5">
    <source>
        <dbReference type="EMBL" id="VUX35317.1"/>
    </source>
</evidence>
<dbReference type="CDD" id="cd02140">
    <property type="entry name" value="Frm2-like"/>
    <property type="match status" value="1"/>
</dbReference>
<dbReference type="InterPro" id="IPR029479">
    <property type="entry name" value="Nitroreductase"/>
</dbReference>
<feature type="domain" description="Nitroreductase" evidence="4">
    <location>
        <begin position="7"/>
        <end position="169"/>
    </location>
</feature>
<dbReference type="GO" id="GO:0005737">
    <property type="term" value="C:cytoplasm"/>
    <property type="evidence" value="ECO:0007669"/>
    <property type="project" value="UniProtKB-SubCell"/>
</dbReference>
<dbReference type="PANTHER" id="PTHR43035:SF1">
    <property type="entry name" value="FATTY ACID REPRESSION MUTANT PROTEIN 2-RELATED"/>
    <property type="match status" value="1"/>
</dbReference>
<organism evidence="5 6">
    <name type="scientific">Bifidobacterium longum subsp. infantis</name>
    <dbReference type="NCBI Taxonomy" id="1682"/>
    <lineage>
        <taxon>Bacteria</taxon>
        <taxon>Bacillati</taxon>
        <taxon>Actinomycetota</taxon>
        <taxon>Actinomycetes</taxon>
        <taxon>Bifidobacteriales</taxon>
        <taxon>Bifidobacteriaceae</taxon>
        <taxon>Bifidobacterium</taxon>
    </lineage>
</organism>
<gene>
    <name evidence="5" type="ORF">BLJG463_01596</name>
</gene>
<name>A0A564VSV9_BIFLI</name>
<dbReference type="SUPFAM" id="SSF55469">
    <property type="entry name" value="FMN-dependent nitroreductase-like"/>
    <property type="match status" value="1"/>
</dbReference>
<keyword evidence="3" id="KW-0560">Oxidoreductase</keyword>
<dbReference type="Gene3D" id="3.40.109.10">
    <property type="entry name" value="NADH Oxidase"/>
    <property type="match status" value="1"/>
</dbReference>
<dbReference type="EMBL" id="CABHNT010000036">
    <property type="protein sequence ID" value="VUX35317.1"/>
    <property type="molecule type" value="Genomic_DNA"/>
</dbReference>
<evidence type="ECO:0000256" key="1">
    <source>
        <dbReference type="ARBA" id="ARBA00004496"/>
    </source>
</evidence>
<keyword evidence="2" id="KW-0963">Cytoplasm</keyword>
<dbReference type="RefSeq" id="WP_214613886.1">
    <property type="nucleotide sequence ID" value="NZ_CABHND010000017.1"/>
</dbReference>
<dbReference type="Proteomes" id="UP000345266">
    <property type="component" value="Unassembled WGS sequence"/>
</dbReference>
<dbReference type="InterPro" id="IPR033877">
    <property type="entry name" value="Frm2/Hbn1"/>
</dbReference>
<dbReference type="PANTHER" id="PTHR43035">
    <property type="entry name" value="FATTY ACID REPRESSION MUTANT PROTEIN 2-RELATED"/>
    <property type="match status" value="1"/>
</dbReference>
<reference evidence="5 6" key="1">
    <citation type="submission" date="2019-07" db="EMBL/GenBank/DDBJ databases">
        <authorList>
            <person name="Hibberd C M."/>
            <person name="Gehrig L. J."/>
            <person name="Chang H.-W."/>
            <person name="Venkatesh S."/>
        </authorList>
    </citation>
    <scope>NUCLEOTIDE SEQUENCE [LARGE SCALE GENOMIC DNA]</scope>
    <source>
        <strain evidence="5">Bifidobacterium_longum_subsp_infantis_JG_Bg463</strain>
    </source>
</reference>
<sequence>MNYLEIINRRRSVYTLTDRLPIGENELVGIVEETVVATPSPFNMQSGRAVILLGEQHKLLWDTIVYDTLKAIVPEDAFETTAAKLSGFAAGAGTILFLEDQDAVDGLKERFPTYDAAFDGFAAHALGMIEVNVWNALAEQGIGANLQHYNPLIDDMVESRWGIPASWMLASEMVFGGIARPAGPIEKLPAGERVRVIQ</sequence>
<evidence type="ECO:0000313" key="6">
    <source>
        <dbReference type="Proteomes" id="UP000345266"/>
    </source>
</evidence>
<proteinExistence type="predicted"/>
<accession>A0A564VSV9</accession>
<dbReference type="FunFam" id="3.40.109.10:FF:000001">
    <property type="entry name" value="Nitroreductase family"/>
    <property type="match status" value="1"/>
</dbReference>
<dbReference type="AlphaFoldDB" id="A0A564VSV9"/>
<dbReference type="Pfam" id="PF00881">
    <property type="entry name" value="Nitroreductase"/>
    <property type="match status" value="1"/>
</dbReference>
<evidence type="ECO:0000259" key="4">
    <source>
        <dbReference type="Pfam" id="PF00881"/>
    </source>
</evidence>
<evidence type="ECO:0000256" key="2">
    <source>
        <dbReference type="ARBA" id="ARBA00022490"/>
    </source>
</evidence>
<comment type="subcellular location">
    <subcellularLocation>
        <location evidence="1">Cytoplasm</location>
    </subcellularLocation>
</comment>
<dbReference type="GO" id="GO:0034599">
    <property type="term" value="P:cellular response to oxidative stress"/>
    <property type="evidence" value="ECO:0007669"/>
    <property type="project" value="InterPro"/>
</dbReference>
<dbReference type="GO" id="GO:0016491">
    <property type="term" value="F:oxidoreductase activity"/>
    <property type="evidence" value="ECO:0007669"/>
    <property type="project" value="UniProtKB-KW"/>
</dbReference>
<evidence type="ECO:0000256" key="3">
    <source>
        <dbReference type="ARBA" id="ARBA00023002"/>
    </source>
</evidence>
<dbReference type="InterPro" id="IPR000415">
    <property type="entry name" value="Nitroreductase-like"/>
</dbReference>
<protein>
    <submittedName>
        <fullName evidence="5">Nitroreductase family protein</fullName>
    </submittedName>
</protein>